<proteinExistence type="predicted"/>
<keyword evidence="6 7" id="KW-0034">Amyloid</keyword>
<reference evidence="12 13" key="1">
    <citation type="submission" date="2017-11" db="EMBL/GenBank/DDBJ databases">
        <title>Draft genome of actinobacteria isolated from guarana (Paullinia cupana (Mart.) Ducke.</title>
        <authorList>
            <person name="Siqueira K.A."/>
            <person name="Liotti R.G."/>
            <person name="Mendes T.A.O."/>
            <person name="Soares M.A."/>
        </authorList>
    </citation>
    <scope>NUCLEOTIDE SEQUENCE [LARGE SCALE GENOMIC DNA]</scope>
    <source>
        <strain evidence="12 13">193</strain>
    </source>
</reference>
<dbReference type="OrthoDB" id="3544424at2"/>
<evidence type="ECO:0000256" key="3">
    <source>
        <dbReference type="ARBA" id="ARBA00022525"/>
    </source>
</evidence>
<feature type="signal peptide" evidence="10">
    <location>
        <begin position="1"/>
        <end position="27"/>
    </location>
</feature>
<protein>
    <recommendedName>
        <fullName evidence="11">Chaplin domain-containing protein</fullName>
    </recommendedName>
</protein>
<keyword evidence="2" id="KW-0134">Cell wall</keyword>
<keyword evidence="5" id="KW-0130">Cell adhesion</keyword>
<evidence type="ECO:0000256" key="2">
    <source>
        <dbReference type="ARBA" id="ARBA00022512"/>
    </source>
</evidence>
<evidence type="ECO:0000256" key="4">
    <source>
        <dbReference type="ARBA" id="ARBA00022729"/>
    </source>
</evidence>
<feature type="domain" description="Chaplin" evidence="11">
    <location>
        <begin position="143"/>
        <end position="183"/>
    </location>
</feature>
<evidence type="ECO:0000313" key="13">
    <source>
        <dbReference type="Proteomes" id="UP000270471"/>
    </source>
</evidence>
<feature type="compositionally biased region" description="Gly residues" evidence="8">
    <location>
        <begin position="123"/>
        <end position="140"/>
    </location>
</feature>
<evidence type="ECO:0000256" key="10">
    <source>
        <dbReference type="SAM" id="SignalP"/>
    </source>
</evidence>
<name>A0A3M0I064_9ACTN</name>
<evidence type="ECO:0000259" key="11">
    <source>
        <dbReference type="PROSITE" id="PS51884"/>
    </source>
</evidence>
<evidence type="ECO:0000256" key="8">
    <source>
        <dbReference type="SAM" id="MobiDB-lite"/>
    </source>
</evidence>
<sequence>MKRLTRNGVIVVAAASGAMAVTMPAYADSAADGSTVGSPGVISGNTLQVPVHVPVNVCGNTVNVAGLLNPAAGNTCANESGTGAGSVRAGAPSGAGGVRAGAPGGGGSGTSSSGGAASTGGTSSSGGAGSWGGATAQGGAKGSSGLLSGNTIQVPVDIPVNVSGNSVNVVGLGNPAVGNESVNTPGDQPAKPTPRPETPAPPRAHHPAPPAPRSAAPQADVALAHTGADLTAPAVAASAALLVSGAVLYRRYRPGARR</sequence>
<evidence type="ECO:0000256" key="6">
    <source>
        <dbReference type="ARBA" id="ARBA00023087"/>
    </source>
</evidence>
<dbReference type="PROSITE" id="PS51884">
    <property type="entry name" value="CHAPLIN"/>
    <property type="match status" value="2"/>
</dbReference>
<feature type="region of interest" description="Disordered" evidence="8">
    <location>
        <begin position="80"/>
        <end position="140"/>
    </location>
</feature>
<evidence type="ECO:0000256" key="7">
    <source>
        <dbReference type="PROSITE-ProRule" id="PRU01232"/>
    </source>
</evidence>
<feature type="compositionally biased region" description="Low complexity" evidence="8">
    <location>
        <begin position="110"/>
        <end position="122"/>
    </location>
</feature>
<dbReference type="InterPro" id="IPR005528">
    <property type="entry name" value="ChpA-H"/>
</dbReference>
<keyword evidence="9" id="KW-0812">Transmembrane</keyword>
<dbReference type="AlphaFoldDB" id="A0A3M0I064"/>
<evidence type="ECO:0000256" key="1">
    <source>
        <dbReference type="ARBA" id="ARBA00004191"/>
    </source>
</evidence>
<accession>A0A3M0I064</accession>
<keyword evidence="4 10" id="KW-0732">Signal</keyword>
<keyword evidence="9" id="KW-0472">Membrane</keyword>
<comment type="caution">
    <text evidence="12">The sequence shown here is derived from an EMBL/GenBank/DDBJ whole genome shotgun (WGS) entry which is preliminary data.</text>
</comment>
<keyword evidence="13" id="KW-1185">Reference proteome</keyword>
<feature type="chain" id="PRO_5018005157" description="Chaplin domain-containing protein" evidence="10">
    <location>
        <begin position="28"/>
        <end position="258"/>
    </location>
</feature>
<feature type="transmembrane region" description="Helical" evidence="9">
    <location>
        <begin position="230"/>
        <end position="249"/>
    </location>
</feature>
<feature type="compositionally biased region" description="Pro residues" evidence="8">
    <location>
        <begin position="191"/>
        <end position="212"/>
    </location>
</feature>
<gene>
    <name evidence="12" type="ORF">CTZ28_25505</name>
</gene>
<evidence type="ECO:0000313" key="12">
    <source>
        <dbReference type="EMBL" id="RMB83021.1"/>
    </source>
</evidence>
<comment type="subcellular location">
    <subcellularLocation>
        <location evidence="1">Secreted</location>
        <location evidence="1">Cell wall</location>
    </subcellularLocation>
</comment>
<dbReference type="Pfam" id="PF03777">
    <property type="entry name" value="ChpA-C"/>
    <property type="match status" value="2"/>
</dbReference>
<organism evidence="12 13">
    <name type="scientific">Streptomyces shenzhenensis</name>
    <dbReference type="NCBI Taxonomy" id="943815"/>
    <lineage>
        <taxon>Bacteria</taxon>
        <taxon>Bacillati</taxon>
        <taxon>Actinomycetota</taxon>
        <taxon>Actinomycetes</taxon>
        <taxon>Kitasatosporales</taxon>
        <taxon>Streptomycetaceae</taxon>
        <taxon>Streptomyces</taxon>
    </lineage>
</organism>
<keyword evidence="9" id="KW-1133">Transmembrane helix</keyword>
<feature type="compositionally biased region" description="Gly residues" evidence="8">
    <location>
        <begin position="93"/>
        <end position="109"/>
    </location>
</feature>
<dbReference type="Proteomes" id="UP000270471">
    <property type="component" value="Unassembled WGS sequence"/>
</dbReference>
<evidence type="ECO:0000256" key="9">
    <source>
        <dbReference type="SAM" id="Phobius"/>
    </source>
</evidence>
<dbReference type="RefSeq" id="WP_121892064.1">
    <property type="nucleotide sequence ID" value="NZ_PENI01000018.1"/>
</dbReference>
<feature type="region of interest" description="Disordered" evidence="8">
    <location>
        <begin position="174"/>
        <end position="222"/>
    </location>
</feature>
<feature type="domain" description="Chaplin" evidence="11">
    <location>
        <begin position="38"/>
        <end position="78"/>
    </location>
</feature>
<dbReference type="GO" id="GO:0007155">
    <property type="term" value="P:cell adhesion"/>
    <property type="evidence" value="ECO:0007669"/>
    <property type="project" value="UniProtKB-KW"/>
</dbReference>
<keyword evidence="3" id="KW-0964">Secreted</keyword>
<dbReference type="EMBL" id="PENI01000018">
    <property type="protein sequence ID" value="RMB83021.1"/>
    <property type="molecule type" value="Genomic_DNA"/>
</dbReference>
<evidence type="ECO:0000256" key="5">
    <source>
        <dbReference type="ARBA" id="ARBA00022889"/>
    </source>
</evidence>